<evidence type="ECO:0000313" key="3">
    <source>
        <dbReference type="Proteomes" id="UP000434172"/>
    </source>
</evidence>
<organism evidence="2 3">
    <name type="scientific">Colletotrichum asianum</name>
    <dbReference type="NCBI Taxonomy" id="702518"/>
    <lineage>
        <taxon>Eukaryota</taxon>
        <taxon>Fungi</taxon>
        <taxon>Dikarya</taxon>
        <taxon>Ascomycota</taxon>
        <taxon>Pezizomycotina</taxon>
        <taxon>Sordariomycetes</taxon>
        <taxon>Hypocreomycetidae</taxon>
        <taxon>Glomerellales</taxon>
        <taxon>Glomerellaceae</taxon>
        <taxon>Colletotrichum</taxon>
        <taxon>Colletotrichum gloeosporioides species complex</taxon>
    </lineage>
</organism>
<dbReference type="OrthoDB" id="4846284at2759"/>
<proteinExistence type="predicted"/>
<evidence type="ECO:0000313" key="2">
    <source>
        <dbReference type="EMBL" id="KAF0315632.1"/>
    </source>
</evidence>
<dbReference type="SUPFAM" id="SSF81383">
    <property type="entry name" value="F-box domain"/>
    <property type="match status" value="1"/>
</dbReference>
<dbReference type="CDD" id="cd09917">
    <property type="entry name" value="F-box_SF"/>
    <property type="match status" value="1"/>
</dbReference>
<gene>
    <name evidence="2" type="ORF">GQ607_017119</name>
</gene>
<feature type="domain" description="F-box" evidence="1">
    <location>
        <begin position="7"/>
        <end position="46"/>
    </location>
</feature>
<keyword evidence="3" id="KW-1185">Reference proteome</keyword>
<accession>A0A8H3VZN3</accession>
<comment type="caution">
    <text evidence="2">The sequence shown here is derived from an EMBL/GenBank/DDBJ whole genome shotgun (WGS) entry which is preliminary data.</text>
</comment>
<reference evidence="2 3" key="1">
    <citation type="submission" date="2019-12" db="EMBL/GenBank/DDBJ databases">
        <title>A genome sequence resource for the geographically widespread anthracnose pathogen Colletotrichum asianum.</title>
        <authorList>
            <person name="Meng Y."/>
        </authorList>
    </citation>
    <scope>NUCLEOTIDE SEQUENCE [LARGE SCALE GENOMIC DNA]</scope>
    <source>
        <strain evidence="2 3">ICMP 18580</strain>
    </source>
</reference>
<dbReference type="Pfam" id="PF12937">
    <property type="entry name" value="F-box-like"/>
    <property type="match status" value="1"/>
</dbReference>
<dbReference type="InterPro" id="IPR036047">
    <property type="entry name" value="F-box-like_dom_sf"/>
</dbReference>
<protein>
    <recommendedName>
        <fullName evidence="1">F-box domain-containing protein</fullName>
    </recommendedName>
</protein>
<dbReference type="AlphaFoldDB" id="A0A8H3VZN3"/>
<dbReference type="Gene3D" id="1.20.1280.50">
    <property type="match status" value="1"/>
</dbReference>
<sequence>MSIEAFPPELLEHCFSFLPTPSLPAAGHVCRSWWSPAREVQWRRRRIHLTAQTAEKLAVLLGPGTTIPQIVEAICVDEPINDEAIQAFRENVITIMNHFHTRSDLVLDNFGLCNLSESQQQEFLRQARPRRSLIVKWLITNDLSRAMEIVLDQPDISFLGVGLVSVEEPVINDGAEILRRWKEHKVENTENEIASIAVRLGNLRALCLYSAEGPPLDGTHWVVRKVWSHIVPALSRAKLPMLEILVAESPQGTREKLERLLRATAATFQSLAASFDDPGNLILPEMPCLKNLSINLRPPGRGNLGNTGVASALATISSAPATLEHIFLHLMTSPQYRDRNQWQELDAIMAGMPCLRRITIIDYTPGFFTGGLIGNQGSREPAEAERGLAVLRGELDVCRSKGLIEVKRVEEMLVSVLDPGTAIPRKVKTLCVDDEPKPKHPDPERQLAWHANLVMVMRHFLRTSNLFIQHLDLCCHSGSLRKELLKAARPQKSLSVMYLRIAHIRDALDIMLDQPSISTLALGYVELMTKYRGHECITTMGQDANGTADHKRVAIAISPASPEPVVRLGNLRHICLSVCTPRRDGVWSDIVSALAQARLPKLETLVADNVDQDRGPLLKLIKSTASSLVSLAVIFQHSGAELILPDMPSLTTLTLGLEWSKDDPNILVLPLVTIFSAPTTLKHIFFHVNQDVFESEEEELDSADWEALDTAMLAMPRLSRVAFVVTLGSSVRHGEGSMFFTALDYSEERAREGANDAMRYLEAHLPACFENGIVEVEMTSVSRKFCDDAFLGSDIGPIFWEE</sequence>
<dbReference type="EMBL" id="WOWK01000193">
    <property type="protein sequence ID" value="KAF0315632.1"/>
    <property type="molecule type" value="Genomic_DNA"/>
</dbReference>
<evidence type="ECO:0000259" key="1">
    <source>
        <dbReference type="Pfam" id="PF12937"/>
    </source>
</evidence>
<dbReference type="InterPro" id="IPR001810">
    <property type="entry name" value="F-box_dom"/>
</dbReference>
<dbReference type="Proteomes" id="UP000434172">
    <property type="component" value="Unassembled WGS sequence"/>
</dbReference>
<name>A0A8H3VZN3_9PEZI</name>